<dbReference type="Gene3D" id="1.10.533.10">
    <property type="entry name" value="Death Domain, Fas"/>
    <property type="match status" value="1"/>
</dbReference>
<dbReference type="RefSeq" id="XP_008590567.1">
    <property type="nucleotide sequence ID" value="XM_008592345.1"/>
</dbReference>
<evidence type="ECO:0000256" key="1">
    <source>
        <dbReference type="ARBA" id="ARBA00004496"/>
    </source>
</evidence>
<keyword evidence="2" id="KW-0963">Cytoplasm</keyword>
<feature type="domain" description="NACHT" evidence="11">
    <location>
        <begin position="150"/>
        <end position="348"/>
    </location>
</feature>
<keyword evidence="4" id="KW-0433">Leucine-rich repeat</keyword>
<gene>
    <name evidence="13" type="primary">LOC103607883</name>
</gene>
<keyword evidence="12" id="KW-1185">Reference proteome</keyword>
<dbReference type="Gene3D" id="3.40.50.300">
    <property type="entry name" value="P-loop containing nucleotide triphosphate hydrolases"/>
    <property type="match status" value="1"/>
</dbReference>
<dbReference type="SMART" id="SM01289">
    <property type="entry name" value="PYRIN"/>
    <property type="match status" value="1"/>
</dbReference>
<evidence type="ECO:0000256" key="9">
    <source>
        <dbReference type="ARBA" id="ARBA00023198"/>
    </source>
</evidence>
<proteinExistence type="predicted"/>
<keyword evidence="7" id="KW-0067">ATP-binding</keyword>
<evidence type="ECO:0000259" key="11">
    <source>
        <dbReference type="PROSITE" id="PS50837"/>
    </source>
</evidence>
<dbReference type="GeneID" id="103607883"/>
<dbReference type="InterPro" id="IPR041075">
    <property type="entry name" value="NOD1/2_WH"/>
</dbReference>
<dbReference type="Pfam" id="PF17776">
    <property type="entry name" value="NLRC4_HD2"/>
    <property type="match status" value="1"/>
</dbReference>
<comment type="subcellular location">
    <subcellularLocation>
        <location evidence="1">Cytoplasm</location>
    </subcellularLocation>
</comment>
<protein>
    <submittedName>
        <fullName evidence="13">LOW QUALITY PROTEIN: NACHT, LRR and PYD domains-containing protein 9-like</fullName>
    </submittedName>
</protein>
<organism evidence="12 13">
    <name type="scientific">Galeopterus variegatus</name>
    <name type="common">Malayan flying lemur</name>
    <name type="synonym">Cynocephalus variegatus</name>
    <dbReference type="NCBI Taxonomy" id="482537"/>
    <lineage>
        <taxon>Eukaryota</taxon>
        <taxon>Metazoa</taxon>
        <taxon>Chordata</taxon>
        <taxon>Craniata</taxon>
        <taxon>Vertebrata</taxon>
        <taxon>Euteleostomi</taxon>
        <taxon>Mammalia</taxon>
        <taxon>Eutheria</taxon>
        <taxon>Euarchontoglires</taxon>
        <taxon>Dermoptera</taxon>
        <taxon>Cynocephalidae</taxon>
        <taxon>Galeopterus</taxon>
    </lineage>
</organism>
<dbReference type="PANTHER" id="PTHR45690:SF13">
    <property type="entry name" value="NACHT, LRR AND PYD DOMAINS-CONTAINING PROTEIN 9"/>
    <property type="match status" value="1"/>
</dbReference>
<dbReference type="Gene3D" id="3.80.10.10">
    <property type="entry name" value="Ribonuclease Inhibitor"/>
    <property type="match status" value="1"/>
</dbReference>
<dbReference type="PROSITE" id="PS50824">
    <property type="entry name" value="DAPIN"/>
    <property type="match status" value="1"/>
</dbReference>
<dbReference type="Pfam" id="PF05729">
    <property type="entry name" value="NACHT"/>
    <property type="match status" value="1"/>
</dbReference>
<dbReference type="SUPFAM" id="SSF52540">
    <property type="entry name" value="P-loop containing nucleoside triphosphate hydrolases"/>
    <property type="match status" value="1"/>
</dbReference>
<dbReference type="SUPFAM" id="SSF52047">
    <property type="entry name" value="RNI-like"/>
    <property type="match status" value="1"/>
</dbReference>
<evidence type="ECO:0000313" key="12">
    <source>
        <dbReference type="Proteomes" id="UP000694923"/>
    </source>
</evidence>
<evidence type="ECO:0000256" key="3">
    <source>
        <dbReference type="ARBA" id="ARBA00022588"/>
    </source>
</evidence>
<dbReference type="InterPro" id="IPR041267">
    <property type="entry name" value="NLRP_HD2"/>
</dbReference>
<keyword evidence="5" id="KW-0677">Repeat</keyword>
<sequence length="1000" mass="114436">MAESFFSDFGLLWYLEELRKEEFWKFKELLKQEPLKFGLKPIPWTELKKASKQDLAKLLEMHYPGKQAWDVTLSLFLQINRRDLWTKAQEEIGNKMNPYREHMKKKFQVIWEKETCLQVPEDFYRETTRNHKGEYKELKDAYTAEEARPLTVVLKGPAGIGKTTLLRKVMLEWAEGNFWKDRFTFVFFFNVYEMNCITETSLVELISRDWPESSETIKDIFSQPERILFIMDGFDELKFDLNLNANLCNDWRQRQPTQIILSSLLQKTMLPESSLLIALGVIAMENNDFLLQHSKHVTLSGFSEHERKLYFSHFFRDKKNALKAFSYVRDNTPLFVLCQYPLLCWLVCTCIKWQLGKGENLEIASETSSSLYVYFLISVFKAGSENLSPEQNRKQLKSLCALAAEGIWTQTFVFCHGDLRRNEVAEIDVFMWVGMRLLQRRGDCFTFIHPCVQKFCGAMFYLFKQPRDNTNPAIGGVTQLVTAMVVQAKAHLSEMGIFLFGISTEGTINMLEASFGFLLSKNIKQEIIQCLKKLVRREPNKIIVCFQELFNALFEVQDQEYVTQVMDVFEEVSICIRNKEALIISSFCAKHCQNLKILHLCIKNVFPDDSGSVSDHNEKLFYWRELCSVFSMNRNIQILDLHHSSLDDASMAVLCKALAQPICKPQRLAFYSMSSFGNIDFIKAILHNSHLVYLNLYGTSLSCTDVRHLCETLKHPMCNIKVLMLGKCNIIYEACEDIASVLVCNNKLKHLSLVENPLRNEGVMVLCLALKHPDCSLEKLMLMRCCLNSVSCDYISQALLCNKSLSLLDLGSNFLEDKGVASLCAALKHPNCNLQELWLTDCSLTSICCKDISAVLICNGKLKTLKLGNNLIRDVGVKQLCGALTHPNCKLQCLGLETCQLTTACSKDLALAITTCKTLRSLNLDWIVLDRNGVLALCEALLHVGCSLQLLGLDKSAFGQEAHMLLASVEEKNPNLTILHKPWIKDEHTTKGMLIRWDMP</sequence>
<name>A0ABM0SCH6_GALVR</name>
<evidence type="ECO:0000256" key="4">
    <source>
        <dbReference type="ARBA" id="ARBA00022614"/>
    </source>
</evidence>
<evidence type="ECO:0000256" key="2">
    <source>
        <dbReference type="ARBA" id="ARBA00022490"/>
    </source>
</evidence>
<dbReference type="Pfam" id="PF17779">
    <property type="entry name" value="WHD_NOD2"/>
    <property type="match status" value="1"/>
</dbReference>
<dbReference type="Proteomes" id="UP000694923">
    <property type="component" value="Unplaced"/>
</dbReference>
<evidence type="ECO:0000256" key="5">
    <source>
        <dbReference type="ARBA" id="ARBA00022737"/>
    </source>
</evidence>
<dbReference type="SUPFAM" id="SSF47986">
    <property type="entry name" value="DEATH domain"/>
    <property type="match status" value="1"/>
</dbReference>
<dbReference type="Pfam" id="PF02758">
    <property type="entry name" value="PYRIN"/>
    <property type="match status" value="1"/>
</dbReference>
<dbReference type="PROSITE" id="PS50837">
    <property type="entry name" value="NACHT"/>
    <property type="match status" value="1"/>
</dbReference>
<dbReference type="InterPro" id="IPR004020">
    <property type="entry name" value="DAPIN"/>
</dbReference>
<dbReference type="InterPro" id="IPR032675">
    <property type="entry name" value="LRR_dom_sf"/>
</dbReference>
<keyword evidence="9" id="KW-0395">Inflammatory response</keyword>
<evidence type="ECO:0000259" key="10">
    <source>
        <dbReference type="PROSITE" id="PS50824"/>
    </source>
</evidence>
<dbReference type="PANTHER" id="PTHR45690">
    <property type="entry name" value="NACHT, LRR AND PYD DOMAINS-CONTAINING PROTEIN 12"/>
    <property type="match status" value="1"/>
</dbReference>
<feature type="domain" description="Pyrin" evidence="10">
    <location>
        <begin position="1"/>
        <end position="94"/>
    </location>
</feature>
<keyword evidence="8" id="KW-0391">Immunity</keyword>
<evidence type="ECO:0000256" key="8">
    <source>
        <dbReference type="ARBA" id="ARBA00022859"/>
    </source>
</evidence>
<reference evidence="13" key="1">
    <citation type="submission" date="2025-08" db="UniProtKB">
        <authorList>
            <consortium name="RefSeq"/>
        </authorList>
    </citation>
    <scope>IDENTIFICATION</scope>
</reference>
<keyword evidence="6" id="KW-0547">Nucleotide-binding</keyword>
<dbReference type="CDD" id="cd08320">
    <property type="entry name" value="Pyrin_NALPs"/>
    <property type="match status" value="1"/>
</dbReference>
<dbReference type="InterPro" id="IPR050637">
    <property type="entry name" value="NLRP_innate_immun_reg"/>
</dbReference>
<dbReference type="InterPro" id="IPR011029">
    <property type="entry name" value="DEATH-like_dom_sf"/>
</dbReference>
<accession>A0ABM0SCH6</accession>
<evidence type="ECO:0000313" key="13">
    <source>
        <dbReference type="RefSeq" id="XP_008590567.1"/>
    </source>
</evidence>
<dbReference type="InterPro" id="IPR027417">
    <property type="entry name" value="P-loop_NTPase"/>
</dbReference>
<dbReference type="InterPro" id="IPR007111">
    <property type="entry name" value="NACHT_NTPase"/>
</dbReference>
<evidence type="ECO:0000256" key="7">
    <source>
        <dbReference type="ARBA" id="ARBA00022840"/>
    </source>
</evidence>
<dbReference type="SMART" id="SM00368">
    <property type="entry name" value="LRR_RI"/>
    <property type="match status" value="8"/>
</dbReference>
<evidence type="ECO:0000256" key="6">
    <source>
        <dbReference type="ARBA" id="ARBA00022741"/>
    </source>
</evidence>
<keyword evidence="3" id="KW-0399">Innate immunity</keyword>